<evidence type="ECO:0000256" key="1">
    <source>
        <dbReference type="ARBA" id="ARBA00022617"/>
    </source>
</evidence>
<keyword evidence="2" id="KW-0679">Respiratory chain</keyword>
<proteinExistence type="predicted"/>
<organism evidence="7">
    <name type="scientific">Puccinia triticina (isolate 1-1 / race 1 (BBBD))</name>
    <name type="common">Brown leaf rust fungus</name>
    <dbReference type="NCBI Taxonomy" id="630390"/>
    <lineage>
        <taxon>Eukaryota</taxon>
        <taxon>Fungi</taxon>
        <taxon>Dikarya</taxon>
        <taxon>Basidiomycota</taxon>
        <taxon>Pucciniomycotina</taxon>
        <taxon>Pucciniomycetes</taxon>
        <taxon>Pucciniales</taxon>
        <taxon>Pucciniaceae</taxon>
        <taxon>Puccinia</taxon>
    </lineage>
</organism>
<reference evidence="7" key="2">
    <citation type="submission" date="2016-05" db="EMBL/GenBank/DDBJ databases">
        <title>Comparative analysis highlights variable genome content of wheat rusts and divergence of the mating loci.</title>
        <authorList>
            <person name="Cuomo C.A."/>
            <person name="Bakkeren G."/>
            <person name="Szabo L."/>
            <person name="Khalil H."/>
            <person name="Joly D."/>
            <person name="Goldberg J."/>
            <person name="Young S."/>
            <person name="Zeng Q."/>
            <person name="Fellers J."/>
        </authorList>
    </citation>
    <scope>NUCLEOTIDE SEQUENCE [LARGE SCALE GENOMIC DNA]</scope>
    <source>
        <strain evidence="7">1-1 BBBD Race 1</strain>
    </source>
</reference>
<dbReference type="AlphaFoldDB" id="A0A180FVJ5"/>
<dbReference type="GO" id="GO:0020037">
    <property type="term" value="F:heme binding"/>
    <property type="evidence" value="ECO:0007669"/>
    <property type="project" value="InterPro"/>
</dbReference>
<keyword evidence="1 5" id="KW-0349">Heme</keyword>
<dbReference type="Gene3D" id="1.10.760.10">
    <property type="entry name" value="Cytochrome c-like domain"/>
    <property type="match status" value="1"/>
</dbReference>
<keyword evidence="2" id="KW-0249">Electron transport</keyword>
<dbReference type="GO" id="GO:0046872">
    <property type="term" value="F:metal ion binding"/>
    <property type="evidence" value="ECO:0007669"/>
    <property type="project" value="UniProtKB-KW"/>
</dbReference>
<dbReference type="VEuPathDB" id="FungiDB:PTTG_31193"/>
<dbReference type="PROSITE" id="PS51007">
    <property type="entry name" value="CYTC"/>
    <property type="match status" value="1"/>
</dbReference>
<reference evidence="8" key="4">
    <citation type="submission" date="2025-05" db="UniProtKB">
        <authorList>
            <consortium name="EnsemblFungi"/>
        </authorList>
    </citation>
    <scope>IDENTIFICATION</scope>
    <source>
        <strain evidence="8">isolate 1-1 / race 1 (BBBD)</strain>
    </source>
</reference>
<evidence type="ECO:0000259" key="6">
    <source>
        <dbReference type="PROSITE" id="PS51007"/>
    </source>
</evidence>
<evidence type="ECO:0000256" key="4">
    <source>
        <dbReference type="ARBA" id="ARBA00023004"/>
    </source>
</evidence>
<evidence type="ECO:0000313" key="9">
    <source>
        <dbReference type="Proteomes" id="UP000005240"/>
    </source>
</evidence>
<dbReference type="Pfam" id="PF00034">
    <property type="entry name" value="Cytochrom_C"/>
    <property type="match status" value="1"/>
</dbReference>
<accession>A0A180FVJ5</accession>
<evidence type="ECO:0000256" key="3">
    <source>
        <dbReference type="ARBA" id="ARBA00022723"/>
    </source>
</evidence>
<keyword evidence="3 5" id="KW-0479">Metal-binding</keyword>
<dbReference type="EnsemblFungi" id="PTTG_31193-t43_1">
    <property type="protein sequence ID" value="PTTG_31193-t43_1-p1"/>
    <property type="gene ID" value="PTTG_31193"/>
</dbReference>
<feature type="non-terminal residue" evidence="7">
    <location>
        <position position="72"/>
    </location>
</feature>
<feature type="domain" description="Cytochrome c" evidence="6">
    <location>
        <begin position="27"/>
        <end position="72"/>
    </location>
</feature>
<keyword evidence="9" id="KW-1185">Reference proteome</keyword>
<evidence type="ECO:0000313" key="7">
    <source>
        <dbReference type="EMBL" id="OAV84557.1"/>
    </source>
</evidence>
<reference evidence="8 9" key="3">
    <citation type="journal article" date="2017" name="G3 (Bethesda)">
        <title>Comparative analysis highlights variable genome content of wheat rusts and divergence of the mating loci.</title>
        <authorList>
            <person name="Cuomo C.A."/>
            <person name="Bakkeren G."/>
            <person name="Khalil H.B."/>
            <person name="Panwar V."/>
            <person name="Joly D."/>
            <person name="Linning R."/>
            <person name="Sakthikumar S."/>
            <person name="Song X."/>
            <person name="Adiconis X."/>
            <person name="Fan L."/>
            <person name="Goldberg J.M."/>
            <person name="Levin J.Z."/>
            <person name="Young S."/>
            <person name="Zeng Q."/>
            <person name="Anikster Y."/>
            <person name="Bruce M."/>
            <person name="Wang M."/>
            <person name="Yin C."/>
            <person name="McCallum B."/>
            <person name="Szabo L.J."/>
            <person name="Hulbert S."/>
            <person name="Chen X."/>
            <person name="Fellers J.P."/>
        </authorList>
    </citation>
    <scope>NUCLEOTIDE SEQUENCE</scope>
    <source>
        <strain evidence="8">isolate 1-1 / race 1 (BBBD)</strain>
        <strain evidence="9">Isolate 1-1 / race 1 (BBBD)</strain>
    </source>
</reference>
<keyword evidence="4 5" id="KW-0408">Iron</keyword>
<protein>
    <submittedName>
        <fullName evidence="8">Cytochrome c domain-containing protein</fullName>
    </submittedName>
</protein>
<keyword evidence="2" id="KW-0813">Transport</keyword>
<gene>
    <name evidence="7" type="ORF">PTTG_31193</name>
</gene>
<dbReference type="EMBL" id="ADAS02014806">
    <property type="protein sequence ID" value="OAV84557.1"/>
    <property type="molecule type" value="Genomic_DNA"/>
</dbReference>
<name>A0A180FVJ5_PUCT1</name>
<dbReference type="InterPro" id="IPR036909">
    <property type="entry name" value="Cyt_c-like_dom_sf"/>
</dbReference>
<dbReference type="InterPro" id="IPR009056">
    <property type="entry name" value="Cyt_c-like_dom"/>
</dbReference>
<dbReference type="Proteomes" id="UP000005240">
    <property type="component" value="Unassembled WGS sequence"/>
</dbReference>
<sequence length="72" mass="7531">VKLPDGSPTPEFLYKRQEKKVAGTAADDAPDGAAIFAANCQSCHQANGEGLPGAFPPLKGSEVVLSDNLEKY</sequence>
<dbReference type="SUPFAM" id="SSF46626">
    <property type="entry name" value="Cytochrome c"/>
    <property type="match status" value="1"/>
</dbReference>
<dbReference type="GO" id="GO:0009055">
    <property type="term" value="F:electron transfer activity"/>
    <property type="evidence" value="ECO:0007669"/>
    <property type="project" value="InterPro"/>
</dbReference>
<evidence type="ECO:0000256" key="5">
    <source>
        <dbReference type="PROSITE-ProRule" id="PRU00433"/>
    </source>
</evidence>
<evidence type="ECO:0000256" key="2">
    <source>
        <dbReference type="ARBA" id="ARBA00022660"/>
    </source>
</evidence>
<reference evidence="7" key="1">
    <citation type="submission" date="2009-11" db="EMBL/GenBank/DDBJ databases">
        <authorList>
            <consortium name="The Broad Institute Genome Sequencing Platform"/>
            <person name="Ward D."/>
            <person name="Feldgarden M."/>
            <person name="Earl A."/>
            <person name="Young S.K."/>
            <person name="Zeng Q."/>
            <person name="Koehrsen M."/>
            <person name="Alvarado L."/>
            <person name="Berlin A."/>
            <person name="Bochicchio J."/>
            <person name="Borenstein D."/>
            <person name="Chapman S.B."/>
            <person name="Chen Z."/>
            <person name="Engels R."/>
            <person name="Freedman E."/>
            <person name="Gellesch M."/>
            <person name="Goldberg J."/>
            <person name="Griggs A."/>
            <person name="Gujja S."/>
            <person name="Heilman E."/>
            <person name="Heiman D."/>
            <person name="Hepburn T."/>
            <person name="Howarth C."/>
            <person name="Jen D."/>
            <person name="Larson L."/>
            <person name="Lewis B."/>
            <person name="Mehta T."/>
            <person name="Park D."/>
            <person name="Pearson M."/>
            <person name="Roberts A."/>
            <person name="Saif S."/>
            <person name="Shea T."/>
            <person name="Shenoy N."/>
            <person name="Sisk P."/>
            <person name="Stolte C."/>
            <person name="Sykes S."/>
            <person name="Thomson T."/>
            <person name="Walk T."/>
            <person name="White J."/>
            <person name="Yandava C."/>
            <person name="Izard J."/>
            <person name="Baranova O.V."/>
            <person name="Blanton J.M."/>
            <person name="Tanner A.C."/>
            <person name="Dewhirst F.E."/>
            <person name="Haas B."/>
            <person name="Nusbaum C."/>
            <person name="Birren B."/>
        </authorList>
    </citation>
    <scope>NUCLEOTIDE SEQUENCE [LARGE SCALE GENOMIC DNA]</scope>
    <source>
        <strain evidence="7">1-1 BBBD Race 1</strain>
    </source>
</reference>
<feature type="non-terminal residue" evidence="7">
    <location>
        <position position="1"/>
    </location>
</feature>
<evidence type="ECO:0000313" key="8">
    <source>
        <dbReference type="EnsemblFungi" id="PTTG_31193-t43_1-p1"/>
    </source>
</evidence>